<dbReference type="Proteomes" id="UP001500957">
    <property type="component" value="Unassembled WGS sequence"/>
</dbReference>
<proteinExistence type="predicted"/>
<protein>
    <submittedName>
        <fullName evidence="2">Uncharacterized protein</fullName>
    </submittedName>
</protein>
<reference evidence="2 3" key="1">
    <citation type="journal article" date="2019" name="Int. J. Syst. Evol. Microbiol.">
        <title>The Global Catalogue of Microorganisms (GCM) 10K type strain sequencing project: providing services to taxonomists for standard genome sequencing and annotation.</title>
        <authorList>
            <consortium name="The Broad Institute Genomics Platform"/>
            <consortium name="The Broad Institute Genome Sequencing Center for Infectious Disease"/>
            <person name="Wu L."/>
            <person name="Ma J."/>
        </authorList>
    </citation>
    <scope>NUCLEOTIDE SEQUENCE [LARGE SCALE GENOMIC DNA]</scope>
    <source>
        <strain evidence="2 3">JCM 10671</strain>
    </source>
</reference>
<dbReference type="EMBL" id="BAAAHE010000042">
    <property type="protein sequence ID" value="GAA0631759.1"/>
    <property type="molecule type" value="Genomic_DNA"/>
</dbReference>
<name>A0ABN1H7X2_9ACTN</name>
<gene>
    <name evidence="2" type="ORF">GCM10009547_39510</name>
</gene>
<keyword evidence="1" id="KW-1133">Transmembrane helix</keyword>
<evidence type="ECO:0000313" key="2">
    <source>
        <dbReference type="EMBL" id="GAA0631759.1"/>
    </source>
</evidence>
<dbReference type="RefSeq" id="WP_344607973.1">
    <property type="nucleotide sequence ID" value="NZ_BAAAHE010000042.1"/>
</dbReference>
<keyword evidence="3" id="KW-1185">Reference proteome</keyword>
<feature type="transmembrane region" description="Helical" evidence="1">
    <location>
        <begin position="16"/>
        <end position="36"/>
    </location>
</feature>
<evidence type="ECO:0000313" key="3">
    <source>
        <dbReference type="Proteomes" id="UP001500957"/>
    </source>
</evidence>
<evidence type="ECO:0000256" key="1">
    <source>
        <dbReference type="SAM" id="Phobius"/>
    </source>
</evidence>
<accession>A0ABN1H7X2</accession>
<sequence>MRTDLLGWMRLQWDRTAAWGCVLAGVITLFIGWLGVSGTAFTAKQLPYIAGCGLGGLFLLGTGAMLWLSADLRDEWRKLDRIETTIRDAGLAALAASAVPAADRDLYVVGRSQ</sequence>
<organism evidence="2 3">
    <name type="scientific">Sporichthya brevicatena</name>
    <dbReference type="NCBI Taxonomy" id="171442"/>
    <lineage>
        <taxon>Bacteria</taxon>
        <taxon>Bacillati</taxon>
        <taxon>Actinomycetota</taxon>
        <taxon>Actinomycetes</taxon>
        <taxon>Sporichthyales</taxon>
        <taxon>Sporichthyaceae</taxon>
        <taxon>Sporichthya</taxon>
    </lineage>
</organism>
<comment type="caution">
    <text evidence="2">The sequence shown here is derived from an EMBL/GenBank/DDBJ whole genome shotgun (WGS) entry which is preliminary data.</text>
</comment>
<keyword evidence="1" id="KW-0472">Membrane</keyword>
<keyword evidence="1" id="KW-0812">Transmembrane</keyword>
<feature type="transmembrane region" description="Helical" evidence="1">
    <location>
        <begin position="48"/>
        <end position="68"/>
    </location>
</feature>